<evidence type="ECO:0000313" key="1">
    <source>
        <dbReference type="EMBL" id="EFL29351.1"/>
    </source>
</evidence>
<dbReference type="STRING" id="457427.SSOG_09065"/>
<dbReference type="Proteomes" id="UP000003963">
    <property type="component" value="Unassembled WGS sequence"/>
</dbReference>
<dbReference type="AlphaFoldDB" id="D9WL76"/>
<dbReference type="EMBL" id="GG657754">
    <property type="protein sequence ID" value="EFL29351.1"/>
    <property type="molecule type" value="Genomic_DNA"/>
</dbReference>
<organism evidence="1 2">
    <name type="scientific">Streptomyces himastatinicus ATCC 53653</name>
    <dbReference type="NCBI Taxonomy" id="457427"/>
    <lineage>
        <taxon>Bacteria</taxon>
        <taxon>Bacillati</taxon>
        <taxon>Actinomycetota</taxon>
        <taxon>Actinomycetes</taxon>
        <taxon>Kitasatosporales</taxon>
        <taxon>Streptomycetaceae</taxon>
        <taxon>Streptomyces</taxon>
        <taxon>Streptomyces violaceusniger group</taxon>
    </lineage>
</organism>
<accession>D9WL76</accession>
<sequence>MGLSEVRVHLHHQQEEHDALAAMLGTCAWHRSIPGTLLSAARRELTCLLPGESTLTCIPALRI</sequence>
<name>D9WL76_9ACTN</name>
<reference evidence="1 2" key="1">
    <citation type="submission" date="2009-02" db="EMBL/GenBank/DDBJ databases">
        <title>Annotation of Streptomyces hygroscopicus strain ATCC 53653.</title>
        <authorList>
            <consortium name="The Broad Institute Genome Sequencing Platform"/>
            <consortium name="Broad Institute Microbial Sequencing Center"/>
            <person name="Fischbach M."/>
            <person name="Godfrey P."/>
            <person name="Ward D."/>
            <person name="Young S."/>
            <person name="Zeng Q."/>
            <person name="Koehrsen M."/>
            <person name="Alvarado L."/>
            <person name="Berlin A.M."/>
            <person name="Bochicchio J."/>
            <person name="Borenstein D."/>
            <person name="Chapman S.B."/>
            <person name="Chen Z."/>
            <person name="Engels R."/>
            <person name="Freedman E."/>
            <person name="Gellesch M."/>
            <person name="Goldberg J."/>
            <person name="Griggs A."/>
            <person name="Gujja S."/>
            <person name="Heilman E.R."/>
            <person name="Heiman D.I."/>
            <person name="Hepburn T.A."/>
            <person name="Howarth C."/>
            <person name="Jen D."/>
            <person name="Larson L."/>
            <person name="Lewis B."/>
            <person name="Mehta T."/>
            <person name="Park D."/>
            <person name="Pearson M."/>
            <person name="Richards J."/>
            <person name="Roberts A."/>
            <person name="Saif S."/>
            <person name="Shea T.D."/>
            <person name="Shenoy N."/>
            <person name="Sisk P."/>
            <person name="Stolte C."/>
            <person name="Sykes S.N."/>
            <person name="Thomson T."/>
            <person name="Walk T."/>
            <person name="White J."/>
            <person name="Yandava C."/>
            <person name="Straight P."/>
            <person name="Clardy J."/>
            <person name="Hung D."/>
            <person name="Kolter R."/>
            <person name="Mekalanos J."/>
            <person name="Walker S."/>
            <person name="Walsh C.T."/>
            <person name="Wieland-Brown L.C."/>
            <person name="Haas B."/>
            <person name="Nusbaum C."/>
            <person name="Birren B."/>
        </authorList>
    </citation>
    <scope>NUCLEOTIDE SEQUENCE [LARGE SCALE GENOMIC DNA]</scope>
    <source>
        <strain evidence="1 2">ATCC 53653</strain>
    </source>
</reference>
<protein>
    <submittedName>
        <fullName evidence="1">Uncharacterized protein</fullName>
    </submittedName>
</protein>
<keyword evidence="2" id="KW-1185">Reference proteome</keyword>
<proteinExistence type="predicted"/>
<evidence type="ECO:0000313" key="2">
    <source>
        <dbReference type="Proteomes" id="UP000003963"/>
    </source>
</evidence>
<dbReference type="HOGENOM" id="CLU_2884008_0_0_11"/>
<gene>
    <name evidence="1" type="ORF">SSOG_09065</name>
</gene>